<reference evidence="2 3" key="1">
    <citation type="submission" date="2015-05" db="EMBL/GenBank/DDBJ databases">
        <authorList>
            <person name="Tang B."/>
            <person name="Yu Y."/>
        </authorList>
    </citation>
    <scope>NUCLEOTIDE SEQUENCE [LARGE SCALE GENOMIC DNA]</scope>
    <source>
        <strain evidence="2 3">DSM 7029</strain>
    </source>
</reference>
<feature type="region of interest" description="Disordered" evidence="1">
    <location>
        <begin position="153"/>
        <end position="215"/>
    </location>
</feature>
<evidence type="ECO:0000313" key="2">
    <source>
        <dbReference type="EMBL" id="AKJ27800.1"/>
    </source>
</evidence>
<feature type="compositionally biased region" description="Low complexity" evidence="1">
    <location>
        <begin position="155"/>
        <end position="169"/>
    </location>
</feature>
<protein>
    <submittedName>
        <fullName evidence="2">Uncharacterized protein</fullName>
    </submittedName>
</protein>
<gene>
    <name evidence="2" type="ORF">AAW51_1109</name>
</gene>
<keyword evidence="3" id="KW-1185">Reference proteome</keyword>
<proteinExistence type="predicted"/>
<dbReference type="OrthoDB" id="9157694at2"/>
<feature type="region of interest" description="Disordered" evidence="1">
    <location>
        <begin position="64"/>
        <end position="112"/>
    </location>
</feature>
<organism evidence="2 3">
    <name type="scientific">Caldimonas brevitalea</name>
    <dbReference type="NCBI Taxonomy" id="413882"/>
    <lineage>
        <taxon>Bacteria</taxon>
        <taxon>Pseudomonadati</taxon>
        <taxon>Pseudomonadota</taxon>
        <taxon>Betaproteobacteria</taxon>
        <taxon>Burkholderiales</taxon>
        <taxon>Sphaerotilaceae</taxon>
        <taxon>Caldimonas</taxon>
    </lineage>
</organism>
<name>A0A0G3BMR4_9BURK</name>
<dbReference type="AlphaFoldDB" id="A0A0G3BMR4"/>
<dbReference type="Proteomes" id="UP000035352">
    <property type="component" value="Chromosome"/>
</dbReference>
<evidence type="ECO:0000313" key="3">
    <source>
        <dbReference type="Proteomes" id="UP000035352"/>
    </source>
</evidence>
<dbReference type="EMBL" id="CP011371">
    <property type="protein sequence ID" value="AKJ27800.1"/>
    <property type="molecule type" value="Genomic_DNA"/>
</dbReference>
<evidence type="ECO:0000256" key="1">
    <source>
        <dbReference type="SAM" id="MobiDB-lite"/>
    </source>
</evidence>
<dbReference type="STRING" id="413882.AAW51_1109"/>
<feature type="compositionally biased region" description="Basic and acidic residues" evidence="1">
    <location>
        <begin position="205"/>
        <end position="215"/>
    </location>
</feature>
<sequence length="215" mass="22070">MAVIRLQVEIDSDVYPELYAGLAAIARSSTQEERLRQLAASGLVWEAVRMRGPAVVTAPGAAVPVKKGSSRPAQGLAAPEPEVRAATAPAGVTRSRTPAPELPGASGRRRAVPPAPEALDLVLDDVTAPATVPHLRPPGPQGVPVLLDVVDETTAGGPAAAPDGGAKAAPEPPRAADDAAADPYPPPLDTGIQQRPAPRSARLKRMADRGLFKNG</sequence>
<dbReference type="KEGG" id="pbh:AAW51_1109"/>
<dbReference type="RefSeq" id="WP_047193804.1">
    <property type="nucleotide sequence ID" value="NZ_CP011371.1"/>
</dbReference>
<accession>A0A0G3BMR4</accession>